<keyword evidence="2" id="KW-1185">Reference proteome</keyword>
<organism evidence="1 2">
    <name type="scientific">Streptomyces jumonjinensis</name>
    <dbReference type="NCBI Taxonomy" id="1945"/>
    <lineage>
        <taxon>Bacteria</taxon>
        <taxon>Bacillati</taxon>
        <taxon>Actinomycetota</taxon>
        <taxon>Actinomycetes</taxon>
        <taxon>Kitasatosporales</taxon>
        <taxon>Streptomycetaceae</taxon>
        <taxon>Streptomyces</taxon>
    </lineage>
</organism>
<evidence type="ECO:0000313" key="2">
    <source>
        <dbReference type="Proteomes" id="UP000419138"/>
    </source>
</evidence>
<proteinExistence type="predicted"/>
<gene>
    <name evidence="1" type="ORF">FF041_34510</name>
</gene>
<name>A0A646KVN5_STRJU</name>
<evidence type="ECO:0000313" key="1">
    <source>
        <dbReference type="EMBL" id="MQT05066.1"/>
    </source>
</evidence>
<dbReference type="OrthoDB" id="3260856at2"/>
<dbReference type="EMBL" id="VCLA01000197">
    <property type="protein sequence ID" value="MQT05066.1"/>
    <property type="molecule type" value="Genomic_DNA"/>
</dbReference>
<dbReference type="Proteomes" id="UP000419138">
    <property type="component" value="Unassembled WGS sequence"/>
</dbReference>
<sequence length="189" mass="20474">MKGQLMFLRRKPARESAPDCGHAADLLRKQLTAGGGLPVTTAPGLPLEHGEIAYADSICGTARRYATPVAYPRPAGYYEDHPAFGRRWVSNPRLTARRNRTAEADARERWRDQTSARVVLTSVGLRIKPAGTGVWLPFDHSLLTAVVPSPEQLSVELSYSVCAPLLLSGPSVPWLTVAIEHLTAPSTGP</sequence>
<reference evidence="1 2" key="1">
    <citation type="submission" date="2019-05" db="EMBL/GenBank/DDBJ databases">
        <title>Comparative genomics and metabolomics analyses of clavulanic acid producing Streptomyces species provides insight into specialized metabolism and evolution of beta-lactam biosynthetic gene clusters.</title>
        <authorList>
            <person name="Moore M.A."/>
            <person name="Cruz-Morales P."/>
            <person name="Barona Gomez F."/>
            <person name="Kapil T."/>
        </authorList>
    </citation>
    <scope>NUCLEOTIDE SEQUENCE [LARGE SCALE GENOMIC DNA]</scope>
    <source>
        <strain evidence="1 2">NRRL 5741</strain>
    </source>
</reference>
<protein>
    <submittedName>
        <fullName evidence="1">Uncharacterized protein</fullName>
    </submittedName>
</protein>
<comment type="caution">
    <text evidence="1">The sequence shown here is derived from an EMBL/GenBank/DDBJ whole genome shotgun (WGS) entry which is preliminary data.</text>
</comment>
<dbReference type="AlphaFoldDB" id="A0A646KVN5"/>
<accession>A0A646KVN5</accession>